<sequence>MECQRLFLSLYFRDNKDITDAVVTDVKQNGMIVYVPKYDMKGPVFLADKGGNVQIDPSLVGLPLTSGLPPSSGFASLEHCRMFPEGTCTLIDEDKVEVTIPSSPSKLSFQRLDVIKVHLSCALDSVVARVPPPKLHLTSAGNKYIPRQDQHRPTEKGVVKISASIRKTDSPLVKSTVEPLSIYSILASISINSMLQDTDIRSHHKQTFKSKRRVQKLKGRIYMNGYKDEILNPKDETFDHNDYHTTSITNQAIVGDYNASRQIEREATARMQRIAAERRNAKRSKAMKRK</sequence>
<dbReference type="AlphaFoldDB" id="A0AAD3H0T6"/>
<dbReference type="InterPro" id="IPR012340">
    <property type="entry name" value="NA-bd_OB-fold"/>
</dbReference>
<gene>
    <name evidence="1" type="ORF">CTEN210_02377</name>
</gene>
<dbReference type="EMBL" id="BLLK01000022">
    <property type="protein sequence ID" value="GFH45903.1"/>
    <property type="molecule type" value="Genomic_DNA"/>
</dbReference>
<accession>A0AAD3H0T6</accession>
<name>A0AAD3H0T6_9STRA</name>
<reference evidence="1 2" key="1">
    <citation type="journal article" date="2021" name="Sci. Rep.">
        <title>The genome of the diatom Chaetoceros tenuissimus carries an ancient integrated fragment of an extant virus.</title>
        <authorList>
            <person name="Hongo Y."/>
            <person name="Kimura K."/>
            <person name="Takaki Y."/>
            <person name="Yoshida Y."/>
            <person name="Baba S."/>
            <person name="Kobayashi G."/>
            <person name="Nagasaki K."/>
            <person name="Hano T."/>
            <person name="Tomaru Y."/>
        </authorList>
    </citation>
    <scope>NUCLEOTIDE SEQUENCE [LARGE SCALE GENOMIC DNA]</scope>
    <source>
        <strain evidence="1 2">NIES-3715</strain>
    </source>
</reference>
<protein>
    <submittedName>
        <fullName evidence="1">Uncharacterized protein</fullName>
    </submittedName>
</protein>
<proteinExistence type="predicted"/>
<evidence type="ECO:0000313" key="1">
    <source>
        <dbReference type="EMBL" id="GFH45903.1"/>
    </source>
</evidence>
<organism evidence="1 2">
    <name type="scientific">Chaetoceros tenuissimus</name>
    <dbReference type="NCBI Taxonomy" id="426638"/>
    <lineage>
        <taxon>Eukaryota</taxon>
        <taxon>Sar</taxon>
        <taxon>Stramenopiles</taxon>
        <taxon>Ochrophyta</taxon>
        <taxon>Bacillariophyta</taxon>
        <taxon>Coscinodiscophyceae</taxon>
        <taxon>Chaetocerotophycidae</taxon>
        <taxon>Chaetocerotales</taxon>
        <taxon>Chaetocerotaceae</taxon>
        <taxon>Chaetoceros</taxon>
    </lineage>
</organism>
<evidence type="ECO:0000313" key="2">
    <source>
        <dbReference type="Proteomes" id="UP001054902"/>
    </source>
</evidence>
<keyword evidence="2" id="KW-1185">Reference proteome</keyword>
<dbReference type="Gene3D" id="2.40.50.140">
    <property type="entry name" value="Nucleic acid-binding proteins"/>
    <property type="match status" value="1"/>
</dbReference>
<comment type="caution">
    <text evidence="1">The sequence shown here is derived from an EMBL/GenBank/DDBJ whole genome shotgun (WGS) entry which is preliminary data.</text>
</comment>
<dbReference type="Proteomes" id="UP001054902">
    <property type="component" value="Unassembled WGS sequence"/>
</dbReference>